<comment type="caution">
    <text evidence="2">The sequence shown here is derived from an EMBL/GenBank/DDBJ whole genome shotgun (WGS) entry which is preliminary data.</text>
</comment>
<feature type="compositionally biased region" description="Acidic residues" evidence="1">
    <location>
        <begin position="7"/>
        <end position="22"/>
    </location>
</feature>
<reference evidence="2" key="1">
    <citation type="journal article" date="2019" name="bioRxiv">
        <title>The Genome of the Zebra Mussel, Dreissena polymorpha: A Resource for Invasive Species Research.</title>
        <authorList>
            <person name="McCartney M.A."/>
            <person name="Auch B."/>
            <person name="Kono T."/>
            <person name="Mallez S."/>
            <person name="Zhang Y."/>
            <person name="Obille A."/>
            <person name="Becker A."/>
            <person name="Abrahante J.E."/>
            <person name="Garbe J."/>
            <person name="Badalamenti J.P."/>
            <person name="Herman A."/>
            <person name="Mangelson H."/>
            <person name="Liachko I."/>
            <person name="Sullivan S."/>
            <person name="Sone E.D."/>
            <person name="Koren S."/>
            <person name="Silverstein K.A.T."/>
            <person name="Beckman K.B."/>
            <person name="Gohl D.M."/>
        </authorList>
    </citation>
    <scope>NUCLEOTIDE SEQUENCE</scope>
    <source>
        <strain evidence="2">Duluth1</strain>
        <tissue evidence="2">Whole animal</tissue>
    </source>
</reference>
<evidence type="ECO:0000313" key="3">
    <source>
        <dbReference type="Proteomes" id="UP000828390"/>
    </source>
</evidence>
<name>A0A9D4CHC0_DREPO</name>
<dbReference type="Proteomes" id="UP000828390">
    <property type="component" value="Unassembled WGS sequence"/>
</dbReference>
<reference evidence="2" key="2">
    <citation type="submission" date="2020-11" db="EMBL/GenBank/DDBJ databases">
        <authorList>
            <person name="McCartney M.A."/>
            <person name="Auch B."/>
            <person name="Kono T."/>
            <person name="Mallez S."/>
            <person name="Becker A."/>
            <person name="Gohl D.M."/>
            <person name="Silverstein K.A.T."/>
            <person name="Koren S."/>
            <person name="Bechman K.B."/>
            <person name="Herman A."/>
            <person name="Abrahante J.E."/>
            <person name="Garbe J."/>
        </authorList>
    </citation>
    <scope>NUCLEOTIDE SEQUENCE</scope>
    <source>
        <strain evidence="2">Duluth1</strain>
        <tissue evidence="2">Whole animal</tissue>
    </source>
</reference>
<proteinExistence type="predicted"/>
<gene>
    <name evidence="2" type="ORF">DPMN_050341</name>
</gene>
<accession>A0A9D4CHC0</accession>
<evidence type="ECO:0000256" key="1">
    <source>
        <dbReference type="SAM" id="MobiDB-lite"/>
    </source>
</evidence>
<sequence>MELSSVENEEEVHPDDSIEILESDTQKVDDDERIENPYITRAGRKVKPKKIFSP</sequence>
<keyword evidence="3" id="KW-1185">Reference proteome</keyword>
<protein>
    <submittedName>
        <fullName evidence="2">Uncharacterized protein</fullName>
    </submittedName>
</protein>
<feature type="region of interest" description="Disordered" evidence="1">
    <location>
        <begin position="1"/>
        <end position="33"/>
    </location>
</feature>
<dbReference type="AlphaFoldDB" id="A0A9D4CHC0"/>
<evidence type="ECO:0000313" key="2">
    <source>
        <dbReference type="EMBL" id="KAH3724522.1"/>
    </source>
</evidence>
<dbReference type="EMBL" id="JAIWYP010000012">
    <property type="protein sequence ID" value="KAH3724522.1"/>
    <property type="molecule type" value="Genomic_DNA"/>
</dbReference>
<organism evidence="2 3">
    <name type="scientific">Dreissena polymorpha</name>
    <name type="common">Zebra mussel</name>
    <name type="synonym">Mytilus polymorpha</name>
    <dbReference type="NCBI Taxonomy" id="45954"/>
    <lineage>
        <taxon>Eukaryota</taxon>
        <taxon>Metazoa</taxon>
        <taxon>Spiralia</taxon>
        <taxon>Lophotrochozoa</taxon>
        <taxon>Mollusca</taxon>
        <taxon>Bivalvia</taxon>
        <taxon>Autobranchia</taxon>
        <taxon>Heteroconchia</taxon>
        <taxon>Euheterodonta</taxon>
        <taxon>Imparidentia</taxon>
        <taxon>Neoheterodontei</taxon>
        <taxon>Myida</taxon>
        <taxon>Dreissenoidea</taxon>
        <taxon>Dreissenidae</taxon>
        <taxon>Dreissena</taxon>
    </lineage>
</organism>